<sequence>MSKNDFYADLDKINEKGVLVTGHGKGLVSKNPNINGEYIANDMVRLIAKNGELFGYQGYVEKEDNELTKIEYLLYFFEQSEPNQPPEPAIITAETYLSLSKHNIDMGEQTSMMLSPLFGKPSRNSKSAYSEYEEILKQVNNAYFISVPFTKDENQRATFVNNLIK</sequence>
<protein>
    <submittedName>
        <fullName evidence="1">Uncharacterized protein</fullName>
    </submittedName>
</protein>
<organism evidence="1 2">
    <name type="scientific">Priestia taiwanensis</name>
    <dbReference type="NCBI Taxonomy" id="1347902"/>
    <lineage>
        <taxon>Bacteria</taxon>
        <taxon>Bacillati</taxon>
        <taxon>Bacillota</taxon>
        <taxon>Bacilli</taxon>
        <taxon>Bacillales</taxon>
        <taxon>Bacillaceae</taxon>
        <taxon>Priestia</taxon>
    </lineage>
</organism>
<dbReference type="EMBL" id="BMFK01000002">
    <property type="protein sequence ID" value="GGE76073.1"/>
    <property type="molecule type" value="Genomic_DNA"/>
</dbReference>
<name>A0A917AWL2_9BACI</name>
<reference evidence="1" key="2">
    <citation type="submission" date="2020-09" db="EMBL/GenBank/DDBJ databases">
        <authorList>
            <person name="Sun Q."/>
            <person name="Zhou Y."/>
        </authorList>
    </citation>
    <scope>NUCLEOTIDE SEQUENCE</scope>
    <source>
        <strain evidence="1">CGMCC 1.12698</strain>
    </source>
</reference>
<evidence type="ECO:0000313" key="1">
    <source>
        <dbReference type="EMBL" id="GGE76073.1"/>
    </source>
</evidence>
<gene>
    <name evidence="1" type="ORF">GCM10007140_27290</name>
</gene>
<accession>A0A917AWL2</accession>
<dbReference type="RefSeq" id="WP_188389035.1">
    <property type="nucleotide sequence ID" value="NZ_BMFK01000002.1"/>
</dbReference>
<dbReference type="AlphaFoldDB" id="A0A917AWL2"/>
<proteinExistence type="predicted"/>
<dbReference type="Proteomes" id="UP000605259">
    <property type="component" value="Unassembled WGS sequence"/>
</dbReference>
<evidence type="ECO:0000313" key="2">
    <source>
        <dbReference type="Proteomes" id="UP000605259"/>
    </source>
</evidence>
<comment type="caution">
    <text evidence="1">The sequence shown here is derived from an EMBL/GenBank/DDBJ whole genome shotgun (WGS) entry which is preliminary data.</text>
</comment>
<keyword evidence="2" id="KW-1185">Reference proteome</keyword>
<reference evidence="1" key="1">
    <citation type="journal article" date="2014" name="Int. J. Syst. Evol. Microbiol.">
        <title>Complete genome sequence of Corynebacterium casei LMG S-19264T (=DSM 44701T), isolated from a smear-ripened cheese.</title>
        <authorList>
            <consortium name="US DOE Joint Genome Institute (JGI-PGF)"/>
            <person name="Walter F."/>
            <person name="Albersmeier A."/>
            <person name="Kalinowski J."/>
            <person name="Ruckert C."/>
        </authorList>
    </citation>
    <scope>NUCLEOTIDE SEQUENCE</scope>
    <source>
        <strain evidence="1">CGMCC 1.12698</strain>
    </source>
</reference>